<dbReference type="AlphaFoldDB" id="X1U3U2"/>
<comment type="caution">
    <text evidence="2">The sequence shown here is derived from an EMBL/GenBank/DDBJ whole genome shotgun (WGS) entry which is preliminary data.</text>
</comment>
<organism evidence="2">
    <name type="scientific">marine sediment metagenome</name>
    <dbReference type="NCBI Taxonomy" id="412755"/>
    <lineage>
        <taxon>unclassified sequences</taxon>
        <taxon>metagenomes</taxon>
        <taxon>ecological metagenomes</taxon>
    </lineage>
</organism>
<dbReference type="InterPro" id="IPR046838">
    <property type="entry name" value="BrxL_N"/>
</dbReference>
<accession>X1U3U2</accession>
<proteinExistence type="predicted"/>
<sequence>MSLKNKILTAFEGKVVRKDLTNLVKGNAIVPTYVLEYLLGQYCATDDEATIESGVETVKNIITKHFVHRDEAQLIKSVIKEKGSHRIIDKVSVLLNDAKGVYEATFINLGVKKVLVDPDTIKKHPKLLS</sequence>
<dbReference type="Pfam" id="PF20442">
    <property type="entry name" value="BrxL_N"/>
    <property type="match status" value="1"/>
</dbReference>
<reference evidence="2" key="1">
    <citation type="journal article" date="2014" name="Front. Microbiol.">
        <title>High frequency of phylogenetically diverse reductive dehalogenase-homologous genes in deep subseafloor sedimentary metagenomes.</title>
        <authorList>
            <person name="Kawai M."/>
            <person name="Futagami T."/>
            <person name="Toyoda A."/>
            <person name="Takaki Y."/>
            <person name="Nishi S."/>
            <person name="Hori S."/>
            <person name="Arai W."/>
            <person name="Tsubouchi T."/>
            <person name="Morono Y."/>
            <person name="Uchiyama I."/>
            <person name="Ito T."/>
            <person name="Fujiyama A."/>
            <person name="Inagaki F."/>
            <person name="Takami H."/>
        </authorList>
    </citation>
    <scope>NUCLEOTIDE SEQUENCE</scope>
    <source>
        <strain evidence="2">Expedition CK06-06</strain>
    </source>
</reference>
<evidence type="ECO:0000313" key="2">
    <source>
        <dbReference type="EMBL" id="GAI98306.1"/>
    </source>
</evidence>
<name>X1U3U2_9ZZZZ</name>
<feature type="non-terminal residue" evidence="2">
    <location>
        <position position="129"/>
    </location>
</feature>
<protein>
    <recommendedName>
        <fullName evidence="1">BREX system Lon protease-like BrxL N-terminal domain-containing protein</fullName>
    </recommendedName>
</protein>
<gene>
    <name evidence="2" type="ORF">S12H4_29551</name>
</gene>
<feature type="domain" description="BREX system Lon protease-like BrxL N-terminal" evidence="1">
    <location>
        <begin position="10"/>
        <end position="128"/>
    </location>
</feature>
<dbReference type="EMBL" id="BARW01017054">
    <property type="protein sequence ID" value="GAI98306.1"/>
    <property type="molecule type" value="Genomic_DNA"/>
</dbReference>
<evidence type="ECO:0000259" key="1">
    <source>
        <dbReference type="Pfam" id="PF20442"/>
    </source>
</evidence>